<keyword evidence="1" id="KW-1133">Transmembrane helix</keyword>
<accession>A0ABQ3D312</accession>
<dbReference type="Proteomes" id="UP000634455">
    <property type="component" value="Unassembled WGS sequence"/>
</dbReference>
<proteinExistence type="predicted"/>
<keyword evidence="3" id="KW-1185">Reference proteome</keyword>
<reference evidence="3" key="1">
    <citation type="journal article" date="2019" name="Int. J. Syst. Evol. Microbiol.">
        <title>The Global Catalogue of Microorganisms (GCM) 10K type strain sequencing project: providing services to taxonomists for standard genome sequencing and annotation.</title>
        <authorList>
            <consortium name="The Broad Institute Genomics Platform"/>
            <consortium name="The Broad Institute Genome Sequencing Center for Infectious Disease"/>
            <person name="Wu L."/>
            <person name="Ma J."/>
        </authorList>
    </citation>
    <scope>NUCLEOTIDE SEQUENCE [LARGE SCALE GENOMIC DNA]</scope>
    <source>
        <strain evidence="3">KCTC 32465</strain>
    </source>
</reference>
<feature type="transmembrane region" description="Helical" evidence="1">
    <location>
        <begin position="20"/>
        <end position="40"/>
    </location>
</feature>
<evidence type="ECO:0000313" key="2">
    <source>
        <dbReference type="EMBL" id="GHA52491.1"/>
    </source>
</evidence>
<dbReference type="EMBL" id="BMZF01000004">
    <property type="protein sequence ID" value="GHA52491.1"/>
    <property type="molecule type" value="Genomic_DNA"/>
</dbReference>
<dbReference type="RefSeq" id="WP_189640334.1">
    <property type="nucleotide sequence ID" value="NZ_BMZF01000004.1"/>
</dbReference>
<evidence type="ECO:0000256" key="1">
    <source>
        <dbReference type="SAM" id="Phobius"/>
    </source>
</evidence>
<comment type="caution">
    <text evidence="2">The sequence shown here is derived from an EMBL/GenBank/DDBJ whole genome shotgun (WGS) entry which is preliminary data.</text>
</comment>
<name>A0ABQ3D312_9RHOB</name>
<keyword evidence="1" id="KW-0812">Transmembrane</keyword>
<sequence>MTIRKDHEVHKRRGKTNMTLGIVLGAFVLLVFAITISKMVGEAQRVQSENATTQAE</sequence>
<evidence type="ECO:0008006" key="4">
    <source>
        <dbReference type="Google" id="ProtNLM"/>
    </source>
</evidence>
<gene>
    <name evidence="2" type="ORF">GCM10008927_17470</name>
</gene>
<evidence type="ECO:0000313" key="3">
    <source>
        <dbReference type="Proteomes" id="UP000634455"/>
    </source>
</evidence>
<organism evidence="2 3">
    <name type="scientific">Paramylibacter ulvae</name>
    <dbReference type="NCBI Taxonomy" id="1651968"/>
    <lineage>
        <taxon>Bacteria</taxon>
        <taxon>Pseudomonadati</taxon>
        <taxon>Pseudomonadota</taxon>
        <taxon>Alphaproteobacteria</taxon>
        <taxon>Rhodobacterales</taxon>
        <taxon>Paracoccaceae</taxon>
        <taxon>Paramylibacter</taxon>
    </lineage>
</organism>
<protein>
    <recommendedName>
        <fullName evidence="4">Cytochrome C oxidase assembly protein</fullName>
    </recommendedName>
</protein>
<keyword evidence="1" id="KW-0472">Membrane</keyword>